<dbReference type="Pfam" id="PF01031">
    <property type="entry name" value="Dynamin_M"/>
    <property type="match status" value="1"/>
</dbReference>
<evidence type="ECO:0000259" key="5">
    <source>
        <dbReference type="PROSITE" id="PS51718"/>
    </source>
</evidence>
<dbReference type="InterPro" id="IPR001401">
    <property type="entry name" value="Dynamin_GTPase"/>
</dbReference>
<dbReference type="InterPro" id="IPR020850">
    <property type="entry name" value="GED_dom"/>
</dbReference>
<dbReference type="PANTHER" id="PTHR11566">
    <property type="entry name" value="DYNAMIN"/>
    <property type="match status" value="1"/>
</dbReference>
<keyword evidence="7" id="KW-1185">Reference proteome</keyword>
<proteinExistence type="predicted"/>
<dbReference type="InterPro" id="IPR030381">
    <property type="entry name" value="G_DYNAMIN_dom"/>
</dbReference>
<dbReference type="EMBL" id="CAWUOM010000023">
    <property type="protein sequence ID" value="CAK7266190.1"/>
    <property type="molecule type" value="Genomic_DNA"/>
</dbReference>
<evidence type="ECO:0000256" key="1">
    <source>
        <dbReference type="ARBA" id="ARBA00022741"/>
    </source>
</evidence>
<keyword evidence="2" id="KW-0342">GTP-binding</keyword>
<evidence type="ECO:0000313" key="6">
    <source>
        <dbReference type="EMBL" id="CAK7266190.1"/>
    </source>
</evidence>
<comment type="caution">
    <text evidence="6">The sequence shown here is derived from an EMBL/GenBank/DDBJ whole genome shotgun (WGS) entry which is preliminary data.</text>
</comment>
<dbReference type="Gene3D" id="3.40.50.300">
    <property type="entry name" value="P-loop containing nucleotide triphosphate hydrolases"/>
    <property type="match status" value="1"/>
</dbReference>
<dbReference type="InterPro" id="IPR045063">
    <property type="entry name" value="Dynamin_N"/>
</dbReference>
<dbReference type="Proteomes" id="UP001642501">
    <property type="component" value="Unassembled WGS sequence"/>
</dbReference>
<dbReference type="Gene3D" id="1.20.120.1240">
    <property type="entry name" value="Dynamin, middle domain"/>
    <property type="match status" value="1"/>
</dbReference>
<dbReference type="PROSITE" id="PS51718">
    <property type="entry name" value="G_DYNAMIN_2"/>
    <property type="match status" value="1"/>
</dbReference>
<feature type="region of interest" description="Disordered" evidence="3">
    <location>
        <begin position="702"/>
        <end position="723"/>
    </location>
</feature>
<evidence type="ECO:0000313" key="7">
    <source>
        <dbReference type="Proteomes" id="UP001642501"/>
    </source>
</evidence>
<gene>
    <name evidence="6" type="ORF">SEPCBS57363_001970</name>
</gene>
<feature type="domain" description="Dynamin-type G" evidence="5">
    <location>
        <begin position="29"/>
        <end position="321"/>
    </location>
</feature>
<evidence type="ECO:0000259" key="4">
    <source>
        <dbReference type="PROSITE" id="PS51388"/>
    </source>
</evidence>
<dbReference type="InterPro" id="IPR022812">
    <property type="entry name" value="Dynamin"/>
</dbReference>
<sequence>MVAINIQSQEYRDLLDIIDRLRSQGLDRYVPLPEIIVCGDQSSGKSSVLEAISGLSFPSKDSLCTRFATELVLRRHHEASIAVSILPHHSRSDAEKASLQAFHAELDATNPDIGPVIEAAKVAMGLVDGNVTSGKHFSNDVLRIEMSGPTQQHLTLVDLPGLFHSGGSGQSATDALVVRQLVMDYIERRNSIILVVVSAAYEFVNQLATQLAREVDPRGMRTLGLITKPDKLDDGSDREQAFIKMAKNRDVVLQLGWHVLRNRCHETRNATREERDANENSFFTKAGSPWLALPSDHLGVGTLRPRLSTVLMNQILAQLSPILEDVKAQSLECEQSLTRLGASRATNLEQRQYLSRISNRLTELLTAAVQGSYMEASFFGNVVDDTYSKIAVLEGCQRRLRAVVQNRLTLFAEEMHDRGKTRIIIDEDEQDNGNDAVKTNRISRYDYIDEVKKIILSSRGRELPGTFNPLVITDLFRQQSRNWGKIAKECVESIMQSSFALVSAALKHIAVDDTAKMIMRNLTNPGMADLRKDMLAQLELILQTCNECHPITYNHYLTDTVQKLRSERLRKLTIGLANKYAGYDFDAESAECLANLLVAQIETDMMRVAASDAIDYMEAYYKVAMKTFIDNVSVLVVEQCLVSKLPSLFTPDTIYSISDEEIAKLAGEDEHATAERSRLMEKRRCLQVCETDLRLLDRRPAQISSPSEVGDEGSEIFSATGKN</sequence>
<reference evidence="6 7" key="1">
    <citation type="submission" date="2024-01" db="EMBL/GenBank/DDBJ databases">
        <authorList>
            <person name="Allen C."/>
            <person name="Tagirdzhanova G."/>
        </authorList>
    </citation>
    <scope>NUCLEOTIDE SEQUENCE [LARGE SCALE GENOMIC DNA]</scope>
    <source>
        <strain evidence="6 7">CBS 573.63</strain>
    </source>
</reference>
<dbReference type="PROSITE" id="PS51388">
    <property type="entry name" value="GED"/>
    <property type="match status" value="1"/>
</dbReference>
<accession>A0ABP0DD71</accession>
<evidence type="ECO:0000256" key="3">
    <source>
        <dbReference type="SAM" id="MobiDB-lite"/>
    </source>
</evidence>
<keyword evidence="1" id="KW-0547">Nucleotide-binding</keyword>
<evidence type="ECO:0000256" key="2">
    <source>
        <dbReference type="ARBA" id="ARBA00023134"/>
    </source>
</evidence>
<dbReference type="PANTHER" id="PTHR11566:SF149">
    <property type="entry name" value="GTPASE, PUTATIVE (AFU_ORTHOLOGUE AFUA_6G11890)-RELATED"/>
    <property type="match status" value="1"/>
</dbReference>
<dbReference type="SMART" id="SM00053">
    <property type="entry name" value="DYNc"/>
    <property type="match status" value="1"/>
</dbReference>
<dbReference type="InterPro" id="IPR027417">
    <property type="entry name" value="P-loop_NTPase"/>
</dbReference>
<feature type="domain" description="GED" evidence="4">
    <location>
        <begin position="610"/>
        <end position="701"/>
    </location>
</feature>
<name>A0ABP0DD71_9PEZI</name>
<dbReference type="PRINTS" id="PR00195">
    <property type="entry name" value="DYNAMIN"/>
</dbReference>
<evidence type="ECO:0008006" key="8">
    <source>
        <dbReference type="Google" id="ProtNLM"/>
    </source>
</evidence>
<organism evidence="6 7">
    <name type="scientific">Sporothrix epigloea</name>
    <dbReference type="NCBI Taxonomy" id="1892477"/>
    <lineage>
        <taxon>Eukaryota</taxon>
        <taxon>Fungi</taxon>
        <taxon>Dikarya</taxon>
        <taxon>Ascomycota</taxon>
        <taxon>Pezizomycotina</taxon>
        <taxon>Sordariomycetes</taxon>
        <taxon>Sordariomycetidae</taxon>
        <taxon>Ophiostomatales</taxon>
        <taxon>Ophiostomataceae</taxon>
        <taxon>Sporothrix</taxon>
    </lineage>
</organism>
<protein>
    <recommendedName>
        <fullName evidence="8">Dynamin family protein</fullName>
    </recommendedName>
</protein>
<dbReference type="Pfam" id="PF00350">
    <property type="entry name" value="Dynamin_N"/>
    <property type="match status" value="1"/>
</dbReference>
<dbReference type="InterPro" id="IPR000375">
    <property type="entry name" value="Dynamin_stalk"/>
</dbReference>
<dbReference type="CDD" id="cd08771">
    <property type="entry name" value="DLP_1"/>
    <property type="match status" value="1"/>
</dbReference>
<dbReference type="SUPFAM" id="SSF52540">
    <property type="entry name" value="P-loop containing nucleoside triphosphate hydrolases"/>
    <property type="match status" value="1"/>
</dbReference>